<keyword evidence="4" id="KW-0963">Cytoplasm</keyword>
<evidence type="ECO:0000256" key="3">
    <source>
        <dbReference type="ARBA" id="ARBA00006678"/>
    </source>
</evidence>
<keyword evidence="5" id="KW-0698">rRNA processing</keyword>
<dbReference type="Proteomes" id="UP000001593">
    <property type="component" value="Unassembled WGS sequence"/>
</dbReference>
<keyword evidence="7" id="KW-0694">RNA-binding</keyword>
<keyword evidence="8" id="KW-0539">Nucleus</keyword>
<gene>
    <name evidence="15" type="ORF">NEMVEDRAFT_v1g180736</name>
</gene>
<dbReference type="GO" id="GO:0071028">
    <property type="term" value="P:nuclear mRNA surveillance"/>
    <property type="evidence" value="ECO:0000318"/>
    <property type="project" value="GO_Central"/>
</dbReference>
<dbReference type="FunFam" id="3.30.230.70:FF:000035">
    <property type="entry name" value="Exosome complex component MTR3"/>
    <property type="match status" value="1"/>
</dbReference>
<dbReference type="GO" id="GO:0034475">
    <property type="term" value="P:U4 snRNA 3'-end processing"/>
    <property type="evidence" value="ECO:0000318"/>
    <property type="project" value="GO_Central"/>
</dbReference>
<dbReference type="GO" id="GO:0016075">
    <property type="term" value="P:rRNA catabolic process"/>
    <property type="evidence" value="ECO:0000318"/>
    <property type="project" value="GO_Central"/>
</dbReference>
<dbReference type="InParanoid" id="A7RQ94"/>
<accession>A7RQ94</accession>
<dbReference type="GO" id="GO:0006364">
    <property type="term" value="P:rRNA processing"/>
    <property type="evidence" value="ECO:0007669"/>
    <property type="project" value="UniProtKB-KW"/>
</dbReference>
<dbReference type="KEGG" id="nve:5518366"/>
<dbReference type="GO" id="GO:0000177">
    <property type="term" value="C:cytoplasmic exosome (RNase complex)"/>
    <property type="evidence" value="ECO:0000318"/>
    <property type="project" value="GO_Central"/>
</dbReference>
<evidence type="ECO:0000259" key="14">
    <source>
        <dbReference type="Pfam" id="PF01138"/>
    </source>
</evidence>
<evidence type="ECO:0000256" key="1">
    <source>
        <dbReference type="ARBA" id="ARBA00004496"/>
    </source>
</evidence>
<evidence type="ECO:0000256" key="5">
    <source>
        <dbReference type="ARBA" id="ARBA00022552"/>
    </source>
</evidence>
<dbReference type="OMA" id="MCCVYGP"/>
<proteinExistence type="inferred from homology"/>
<feature type="domain" description="Exoribonuclease phosphorolytic" evidence="14">
    <location>
        <begin position="44"/>
        <end position="172"/>
    </location>
</feature>
<comment type="subcellular location">
    <subcellularLocation>
        <location evidence="1">Cytoplasm</location>
    </subcellularLocation>
    <subcellularLocation>
        <location evidence="2">Nucleus</location>
        <location evidence="2">Nucleolus</location>
    </subcellularLocation>
</comment>
<evidence type="ECO:0000256" key="12">
    <source>
        <dbReference type="ARBA" id="ARBA00080620"/>
    </source>
</evidence>
<keyword evidence="6" id="KW-0271">Exosome</keyword>
<evidence type="ECO:0000256" key="10">
    <source>
        <dbReference type="ARBA" id="ARBA00062379"/>
    </source>
</evidence>
<protein>
    <recommendedName>
        <fullName evidence="11">Exosome complex component MTR3</fullName>
    </recommendedName>
    <alternativeName>
        <fullName evidence="13">Exosome component 6</fullName>
    </alternativeName>
    <alternativeName>
        <fullName evidence="12">mRNA transport regulator 3 homolog</fullName>
    </alternativeName>
</protein>
<keyword evidence="16" id="KW-1185">Reference proteome</keyword>
<dbReference type="InterPro" id="IPR020568">
    <property type="entry name" value="Ribosomal_Su5_D2-typ_SF"/>
</dbReference>
<dbReference type="InterPro" id="IPR036345">
    <property type="entry name" value="ExoRNase_PH_dom2_sf"/>
</dbReference>
<dbReference type="Gene3D" id="3.30.230.70">
    <property type="entry name" value="GHMP Kinase, N-terminal domain"/>
    <property type="match status" value="1"/>
</dbReference>
<dbReference type="GO" id="GO:0005730">
    <property type="term" value="C:nucleolus"/>
    <property type="evidence" value="ECO:0000318"/>
    <property type="project" value="GO_Central"/>
</dbReference>
<comment type="similarity">
    <text evidence="3">Belongs to the RNase PH family.</text>
</comment>
<dbReference type="InterPro" id="IPR050080">
    <property type="entry name" value="RNase_PH"/>
</dbReference>
<name>A7RQ94_NEMVE</name>
<dbReference type="STRING" id="45351.A7RQ94"/>
<evidence type="ECO:0000256" key="2">
    <source>
        <dbReference type="ARBA" id="ARBA00004604"/>
    </source>
</evidence>
<evidence type="ECO:0000256" key="11">
    <source>
        <dbReference type="ARBA" id="ARBA00067159"/>
    </source>
</evidence>
<dbReference type="InterPro" id="IPR027408">
    <property type="entry name" value="PNPase/RNase_PH_dom_sf"/>
</dbReference>
<dbReference type="PhylomeDB" id="A7RQ94"/>
<dbReference type="SUPFAM" id="SSF55666">
    <property type="entry name" value="Ribonuclease PH domain 2-like"/>
    <property type="match status" value="1"/>
</dbReference>
<dbReference type="PANTHER" id="PTHR11953:SF2">
    <property type="entry name" value="EXOSOME COMPLEX COMPONENT MTR3"/>
    <property type="match status" value="1"/>
</dbReference>
<evidence type="ECO:0000256" key="4">
    <source>
        <dbReference type="ARBA" id="ARBA00022490"/>
    </source>
</evidence>
<dbReference type="PANTHER" id="PTHR11953">
    <property type="entry name" value="EXOSOME COMPLEX COMPONENT"/>
    <property type="match status" value="1"/>
</dbReference>
<dbReference type="SUPFAM" id="SSF54211">
    <property type="entry name" value="Ribosomal protein S5 domain 2-like"/>
    <property type="match status" value="1"/>
</dbReference>
<dbReference type="InterPro" id="IPR001247">
    <property type="entry name" value="ExoRNase_PH_dom1"/>
</dbReference>
<organism evidence="15 16">
    <name type="scientific">Nematostella vectensis</name>
    <name type="common">Starlet sea anemone</name>
    <dbReference type="NCBI Taxonomy" id="45351"/>
    <lineage>
        <taxon>Eukaryota</taxon>
        <taxon>Metazoa</taxon>
        <taxon>Cnidaria</taxon>
        <taxon>Anthozoa</taxon>
        <taxon>Hexacorallia</taxon>
        <taxon>Actiniaria</taxon>
        <taxon>Edwardsiidae</taxon>
        <taxon>Nematostella</taxon>
    </lineage>
</organism>
<evidence type="ECO:0000256" key="13">
    <source>
        <dbReference type="ARBA" id="ARBA00083631"/>
    </source>
</evidence>
<reference evidence="15 16" key="1">
    <citation type="journal article" date="2007" name="Science">
        <title>Sea anemone genome reveals ancestral eumetazoan gene repertoire and genomic organization.</title>
        <authorList>
            <person name="Putnam N.H."/>
            <person name="Srivastava M."/>
            <person name="Hellsten U."/>
            <person name="Dirks B."/>
            <person name="Chapman J."/>
            <person name="Salamov A."/>
            <person name="Terry A."/>
            <person name="Shapiro H."/>
            <person name="Lindquist E."/>
            <person name="Kapitonov V.V."/>
            <person name="Jurka J."/>
            <person name="Genikhovich G."/>
            <person name="Grigoriev I.V."/>
            <person name="Lucas S.M."/>
            <person name="Steele R.E."/>
            <person name="Finnerty J.R."/>
            <person name="Technau U."/>
            <person name="Martindale M.Q."/>
            <person name="Rokhsar D.S."/>
        </authorList>
    </citation>
    <scope>NUCLEOTIDE SEQUENCE [LARGE SCALE GENOMIC DNA]</scope>
    <source>
        <strain evidence="16">CH2 X CH6</strain>
    </source>
</reference>
<dbReference type="OrthoDB" id="2504340at2759"/>
<dbReference type="HOGENOM" id="CLU_063514_1_3_1"/>
<dbReference type="GO" id="GO:0071051">
    <property type="term" value="P:poly(A)-dependent snoRNA 3'-end processing"/>
    <property type="evidence" value="ECO:0000318"/>
    <property type="project" value="GO_Central"/>
</dbReference>
<dbReference type="EMBL" id="DS469528">
    <property type="protein sequence ID" value="EDO46254.1"/>
    <property type="molecule type" value="Genomic_DNA"/>
</dbReference>
<dbReference type="CDD" id="cd11371">
    <property type="entry name" value="RNase_PH_MTR3"/>
    <property type="match status" value="1"/>
</dbReference>
<dbReference type="Pfam" id="PF01138">
    <property type="entry name" value="RNase_PH"/>
    <property type="match status" value="1"/>
</dbReference>
<dbReference type="GO" id="GO:0003723">
    <property type="term" value="F:RNA binding"/>
    <property type="evidence" value="ECO:0000318"/>
    <property type="project" value="GO_Central"/>
</dbReference>
<comment type="function">
    <text evidence="9">Non-catalytic component of the RNA exosome complex which has 3'-&gt;5' exoribonuclease activity and participates in a multitude of cellular RNA processing and degradation events.</text>
</comment>
<evidence type="ECO:0000313" key="15">
    <source>
        <dbReference type="EMBL" id="EDO46254.1"/>
    </source>
</evidence>
<dbReference type="AlphaFoldDB" id="A7RQ94"/>
<evidence type="ECO:0000256" key="8">
    <source>
        <dbReference type="ARBA" id="ARBA00023242"/>
    </source>
</evidence>
<evidence type="ECO:0000256" key="9">
    <source>
        <dbReference type="ARBA" id="ARBA00058393"/>
    </source>
</evidence>
<comment type="subunit">
    <text evidence="10">Component of the RNA exosome complex.</text>
</comment>
<evidence type="ECO:0000313" key="16">
    <source>
        <dbReference type="Proteomes" id="UP000001593"/>
    </source>
</evidence>
<dbReference type="eggNOG" id="KOG1068">
    <property type="taxonomic scope" value="Eukaryota"/>
</dbReference>
<evidence type="ECO:0000256" key="7">
    <source>
        <dbReference type="ARBA" id="ARBA00022884"/>
    </source>
</evidence>
<sequence>MPFDSKRINGPEVTQPVVYKSKSNNNEPLIRKDGCRQDGRRPDELRPMFLRAGVVSQAKGSAYIEMKNTKVICAIYGPREAPRRQEFSMKGRLTCEFKFAPFSCIYRRKHIQDAEEKENSYLVVQALEPAVCLEKFPKAQVDIYITVLENDGSALSAGIICASVALAMAGIEMLDLVSACTMVQSDNHILMDPCEKEIHSSSASGHTMVAILPSLNVVSGLVQEGELTQDAATKALSSCIEGCARILPIMQQALVKNIKTQFTATKPS</sequence>
<dbReference type="GO" id="GO:0000176">
    <property type="term" value="C:nuclear exosome (RNase complex)"/>
    <property type="evidence" value="ECO:0000318"/>
    <property type="project" value="GO_Central"/>
</dbReference>
<evidence type="ECO:0000256" key="6">
    <source>
        <dbReference type="ARBA" id="ARBA00022835"/>
    </source>
</evidence>